<feature type="compositionally biased region" description="Pro residues" evidence="1">
    <location>
        <begin position="63"/>
        <end position="79"/>
    </location>
</feature>
<feature type="region of interest" description="Disordered" evidence="1">
    <location>
        <begin position="58"/>
        <end position="276"/>
    </location>
</feature>
<evidence type="ECO:0008006" key="5">
    <source>
        <dbReference type="Google" id="ProtNLM"/>
    </source>
</evidence>
<protein>
    <recommendedName>
        <fullName evidence="5">DUF930 domain-containing protein</fullName>
    </recommendedName>
</protein>
<dbReference type="Pfam" id="PF06059">
    <property type="entry name" value="DUF930"/>
    <property type="match status" value="1"/>
</dbReference>
<feature type="transmembrane region" description="Helical" evidence="2">
    <location>
        <begin position="21"/>
        <end position="45"/>
    </location>
</feature>
<feature type="compositionally biased region" description="Low complexity" evidence="1">
    <location>
        <begin position="221"/>
        <end position="232"/>
    </location>
</feature>
<name>A0ABV2GFZ4_9HYPH</name>
<reference evidence="3 4" key="1">
    <citation type="submission" date="2024-06" db="EMBL/GenBank/DDBJ databases">
        <title>Genomic Encyclopedia of Type Strains, Phase IV (KMG-IV): sequencing the most valuable type-strain genomes for metagenomic binning, comparative biology and taxonomic classification.</title>
        <authorList>
            <person name="Goeker M."/>
        </authorList>
    </citation>
    <scope>NUCLEOTIDE SEQUENCE [LARGE SCALE GENOMIC DNA]</scope>
    <source>
        <strain evidence="3 4">DSM 100022</strain>
    </source>
</reference>
<feature type="compositionally biased region" description="Basic and acidic residues" evidence="1">
    <location>
        <begin position="207"/>
        <end position="220"/>
    </location>
</feature>
<keyword evidence="2" id="KW-0812">Transmembrane</keyword>
<gene>
    <name evidence="3" type="ORF">ABID19_000229</name>
</gene>
<evidence type="ECO:0000256" key="2">
    <source>
        <dbReference type="SAM" id="Phobius"/>
    </source>
</evidence>
<proteinExistence type="predicted"/>
<dbReference type="Proteomes" id="UP001549204">
    <property type="component" value="Unassembled WGS sequence"/>
</dbReference>
<evidence type="ECO:0000256" key="1">
    <source>
        <dbReference type="SAM" id="MobiDB-lite"/>
    </source>
</evidence>
<evidence type="ECO:0000313" key="4">
    <source>
        <dbReference type="Proteomes" id="UP001549204"/>
    </source>
</evidence>
<accession>A0ABV2GFZ4</accession>
<comment type="caution">
    <text evidence="3">The sequence shown here is derived from an EMBL/GenBank/DDBJ whole genome shotgun (WGS) entry which is preliminary data.</text>
</comment>
<sequence length="406" mass="43161">MPPLFYPTSVRMKDEIGERRWTLLWGFPASLILHALITALLVYGLPSYPQQPQEEQAVNVALVPPPDQPKPKLAPAPSPKKPEAKKPPEAKVEKPPEQNVEKPPPPQKPSTIEVLKPVFQFGDKDTGPRKSLDGGSAQDNSPPPAKDNDSKPPVVPKDAENKSAGSANSDERANSTKVGEKSVTAAKDTEPTQDVGKQATSSQDNQQADKQKAGASDADKQTAAAATPLAASGGNGEIELPALAEAPKPRPENTPKSNPAKASRSGSGSARRPSSTDVAVAASRAFSDLPGVRRLYSQGATGDAIATTSMADVPRDQRAAKLCASALQQQLLDASYVPDLVPLVPLKKGNVLDVPKAAFHARTTWYRLSFRCEVDTNATSVSSFTFRVGPAIPPDEWARLGLPIRH</sequence>
<feature type="compositionally biased region" description="Basic and acidic residues" evidence="1">
    <location>
        <begin position="122"/>
        <end position="132"/>
    </location>
</feature>
<feature type="compositionally biased region" description="Basic and acidic residues" evidence="1">
    <location>
        <begin position="80"/>
        <end position="100"/>
    </location>
</feature>
<organism evidence="3 4">
    <name type="scientific">Mesorhizobium robiniae</name>
    <dbReference type="NCBI Taxonomy" id="559315"/>
    <lineage>
        <taxon>Bacteria</taxon>
        <taxon>Pseudomonadati</taxon>
        <taxon>Pseudomonadota</taxon>
        <taxon>Alphaproteobacteria</taxon>
        <taxon>Hyphomicrobiales</taxon>
        <taxon>Phyllobacteriaceae</taxon>
        <taxon>Mesorhizobium</taxon>
    </lineage>
</organism>
<dbReference type="InterPro" id="IPR009273">
    <property type="entry name" value="DUF930"/>
</dbReference>
<dbReference type="EMBL" id="JBEPMC010000001">
    <property type="protein sequence ID" value="MET3577214.1"/>
    <property type="molecule type" value="Genomic_DNA"/>
</dbReference>
<feature type="compositionally biased region" description="Low complexity" evidence="1">
    <location>
        <begin position="259"/>
        <end position="275"/>
    </location>
</feature>
<keyword evidence="4" id="KW-1185">Reference proteome</keyword>
<keyword evidence="2" id="KW-1133">Transmembrane helix</keyword>
<feature type="compositionally biased region" description="Basic and acidic residues" evidence="1">
    <location>
        <begin position="169"/>
        <end position="180"/>
    </location>
</feature>
<keyword evidence="2" id="KW-0472">Membrane</keyword>
<evidence type="ECO:0000313" key="3">
    <source>
        <dbReference type="EMBL" id="MET3577214.1"/>
    </source>
</evidence>